<dbReference type="Gene3D" id="3.40.50.1390">
    <property type="entry name" value="Resolvase, N-terminal catalytic domain"/>
    <property type="match status" value="1"/>
</dbReference>
<accession>A0A3R6ADM3</accession>
<dbReference type="GO" id="GO:0000150">
    <property type="term" value="F:DNA strand exchange activity"/>
    <property type="evidence" value="ECO:0007669"/>
    <property type="project" value="InterPro"/>
</dbReference>
<dbReference type="CDD" id="cd00338">
    <property type="entry name" value="Ser_Recombinase"/>
    <property type="match status" value="1"/>
</dbReference>
<dbReference type="AlphaFoldDB" id="A0A3R6ADM3"/>
<keyword evidence="2" id="KW-0238">DNA-binding</keyword>
<evidence type="ECO:0000256" key="5">
    <source>
        <dbReference type="PROSITE-ProRule" id="PRU10137"/>
    </source>
</evidence>
<feature type="domain" description="Resolvase/invertase-type recombinase catalytic" evidence="7">
    <location>
        <begin position="16"/>
        <end position="162"/>
    </location>
</feature>
<dbReference type="EMBL" id="QSFP01000043">
    <property type="protein sequence ID" value="RHA61318.1"/>
    <property type="molecule type" value="Genomic_DNA"/>
</dbReference>
<dbReference type="InterPro" id="IPR011109">
    <property type="entry name" value="DNA_bind_recombinase_dom"/>
</dbReference>
<proteinExistence type="predicted"/>
<dbReference type="InterPro" id="IPR038109">
    <property type="entry name" value="DNA_bind_recomb_sf"/>
</dbReference>
<sequence length="667" mass="77273">MAYAKNKVVKLWTQKKAALYVRVSTRYQVDKDSLPFQRKKLKEYCKFLEIDKYVIFEDDGYSAKNTDRPHFQEMMSRIRTGEFSHVIVWKVDRVSRNLLDFAAMYQELKDHKVTFISMNEQFDTSTAIGEAMLKIILIFAELERNMTSERVTGIMLDRAEQGLWNGARMPVGYRWNEQTKFPEPDPEEVKIVQLIFDRYEEWRSSIKVARFLNNKNFKSKRGGEWTSRLIYDIIRNPFYVGTYRYNMRESGRGPLKPESEWIVRENNHPGIISKDQFDRCNKIMDENASRRDTSEMRARKFVHTFSGHLVCSNCGSNMIACKDHARTNGWRPSIYRCAKRSRMMTCDNSKTVNETYLGTFVFNYIANLARVQKNFTKITSTEKLESELLKGEAFEAVSGIIPDSLNSTFQALLYSNLGNGTYVPDIALLSKFDEVQDHNQIDLLNTEIEKSKNAITRLTDVYLYDPASMTKEEFAAKKKELIKKIEEMEHQLAELLDNSEDNDLTDLSFIKKASAFLVTQRIVSKSFIDYVQMAQELDNEILKNFVDQIVDRIVIKDGRIQSITFVNGLTHEFFYSRPAELPVCKKCGGRIGSTCGCRTRTFSFNGKRYQRIKVGDPRDALYGQKNPVCPECYAKEGRWHHWLCGIELCPICGKPIQTCEHGANGKE</sequence>
<comment type="caution">
    <text evidence="9">The sequence shown here is derived from an EMBL/GenBank/DDBJ whole genome shotgun (WGS) entry which is preliminary data.</text>
</comment>
<evidence type="ECO:0000256" key="4">
    <source>
        <dbReference type="PIRSR" id="PIRSR606118-50"/>
    </source>
</evidence>
<organism evidence="9 10">
    <name type="scientific">Roseburia intestinalis</name>
    <dbReference type="NCBI Taxonomy" id="166486"/>
    <lineage>
        <taxon>Bacteria</taxon>
        <taxon>Bacillati</taxon>
        <taxon>Bacillota</taxon>
        <taxon>Clostridia</taxon>
        <taxon>Lachnospirales</taxon>
        <taxon>Lachnospiraceae</taxon>
        <taxon>Roseburia</taxon>
    </lineage>
</organism>
<feature type="active site" description="O-(5'-phospho-DNA)-serine intermediate" evidence="4 5">
    <location>
        <position position="24"/>
    </location>
</feature>
<reference evidence="9 10" key="1">
    <citation type="submission" date="2018-08" db="EMBL/GenBank/DDBJ databases">
        <title>A genome reference for cultivated species of the human gut microbiota.</title>
        <authorList>
            <person name="Zou Y."/>
            <person name="Xue W."/>
            <person name="Luo G."/>
        </authorList>
    </citation>
    <scope>NUCLEOTIDE SEQUENCE [LARGE SCALE GENOMIC DNA]</scope>
    <source>
        <strain evidence="9 10">AM43-11</strain>
    </source>
</reference>
<evidence type="ECO:0000256" key="3">
    <source>
        <dbReference type="ARBA" id="ARBA00023172"/>
    </source>
</evidence>
<dbReference type="RefSeq" id="WP_118592487.1">
    <property type="nucleotide sequence ID" value="NZ_QSFP01000043.1"/>
</dbReference>
<name>A0A3R6ADM3_9FIRM</name>
<evidence type="ECO:0000313" key="9">
    <source>
        <dbReference type="EMBL" id="RHA61318.1"/>
    </source>
</evidence>
<evidence type="ECO:0000259" key="7">
    <source>
        <dbReference type="PROSITE" id="PS51736"/>
    </source>
</evidence>
<keyword evidence="1" id="KW-0229">DNA integration</keyword>
<protein>
    <submittedName>
        <fullName evidence="9">Recombinase family protein</fullName>
    </submittedName>
</protein>
<dbReference type="InterPro" id="IPR006119">
    <property type="entry name" value="Resolv_N"/>
</dbReference>
<dbReference type="SMART" id="SM00857">
    <property type="entry name" value="Resolvase"/>
    <property type="match status" value="1"/>
</dbReference>
<dbReference type="PANTHER" id="PTHR30461:SF23">
    <property type="entry name" value="DNA RECOMBINASE-RELATED"/>
    <property type="match status" value="1"/>
</dbReference>
<dbReference type="PROSITE" id="PS00397">
    <property type="entry name" value="RECOMBINASES_1"/>
    <property type="match status" value="1"/>
</dbReference>
<evidence type="ECO:0000256" key="2">
    <source>
        <dbReference type="ARBA" id="ARBA00023125"/>
    </source>
</evidence>
<gene>
    <name evidence="9" type="ORF">DW927_19540</name>
</gene>
<dbReference type="PANTHER" id="PTHR30461">
    <property type="entry name" value="DNA-INVERTASE FROM LAMBDOID PROPHAGE"/>
    <property type="match status" value="1"/>
</dbReference>
<evidence type="ECO:0000313" key="10">
    <source>
        <dbReference type="Proteomes" id="UP000284465"/>
    </source>
</evidence>
<feature type="coiled-coil region" evidence="6">
    <location>
        <begin position="441"/>
        <end position="502"/>
    </location>
</feature>
<keyword evidence="3" id="KW-0233">DNA recombination</keyword>
<dbReference type="Gene3D" id="3.90.1750.20">
    <property type="entry name" value="Putative Large Serine Recombinase, Chain B, Domain 2"/>
    <property type="match status" value="1"/>
</dbReference>
<feature type="domain" description="Recombinase" evidence="8">
    <location>
        <begin position="170"/>
        <end position="290"/>
    </location>
</feature>
<dbReference type="PROSITE" id="PS51737">
    <property type="entry name" value="RECOMBINASE_DNA_BIND"/>
    <property type="match status" value="1"/>
</dbReference>
<dbReference type="Pfam" id="PF13408">
    <property type="entry name" value="Zn_ribbon_recom"/>
    <property type="match status" value="1"/>
</dbReference>
<dbReference type="SUPFAM" id="SSF53041">
    <property type="entry name" value="Resolvase-like"/>
    <property type="match status" value="1"/>
</dbReference>
<dbReference type="GO" id="GO:0015074">
    <property type="term" value="P:DNA integration"/>
    <property type="evidence" value="ECO:0007669"/>
    <property type="project" value="UniProtKB-KW"/>
</dbReference>
<dbReference type="GO" id="GO:0003677">
    <property type="term" value="F:DNA binding"/>
    <property type="evidence" value="ECO:0007669"/>
    <property type="project" value="UniProtKB-KW"/>
</dbReference>
<evidence type="ECO:0000259" key="8">
    <source>
        <dbReference type="PROSITE" id="PS51737"/>
    </source>
</evidence>
<dbReference type="Proteomes" id="UP000284465">
    <property type="component" value="Unassembled WGS sequence"/>
</dbReference>
<dbReference type="Pfam" id="PF07508">
    <property type="entry name" value="Recombinase"/>
    <property type="match status" value="1"/>
</dbReference>
<keyword evidence="6" id="KW-0175">Coiled coil</keyword>
<dbReference type="InterPro" id="IPR006118">
    <property type="entry name" value="Recombinase_CS"/>
</dbReference>
<evidence type="ECO:0000256" key="6">
    <source>
        <dbReference type="SAM" id="Coils"/>
    </source>
</evidence>
<evidence type="ECO:0000256" key="1">
    <source>
        <dbReference type="ARBA" id="ARBA00022908"/>
    </source>
</evidence>
<dbReference type="Pfam" id="PF00239">
    <property type="entry name" value="Resolvase"/>
    <property type="match status" value="1"/>
</dbReference>
<dbReference type="InterPro" id="IPR025827">
    <property type="entry name" value="Zn_ribbon_recom_dom"/>
</dbReference>
<dbReference type="InterPro" id="IPR050639">
    <property type="entry name" value="SSR_resolvase"/>
</dbReference>
<dbReference type="InterPro" id="IPR036162">
    <property type="entry name" value="Resolvase-like_N_sf"/>
</dbReference>
<dbReference type="PROSITE" id="PS51736">
    <property type="entry name" value="RECOMBINASES_3"/>
    <property type="match status" value="1"/>
</dbReference>